<protein>
    <submittedName>
        <fullName evidence="2">Uncharacterized protein</fullName>
    </submittedName>
</protein>
<dbReference type="RefSeq" id="WP_174904611.1">
    <property type="nucleotide sequence ID" value="NZ_CP038012.1"/>
</dbReference>
<keyword evidence="3" id="KW-1185">Reference proteome</keyword>
<reference evidence="2 3" key="1">
    <citation type="submission" date="2018-06" db="EMBL/GenBank/DDBJ databases">
        <authorList>
            <consortium name="Pathogen Informatics"/>
            <person name="Doyle S."/>
        </authorList>
    </citation>
    <scope>NUCLEOTIDE SEQUENCE [LARGE SCALE GENOMIC DNA]</scope>
    <source>
        <strain evidence="3">ATCC 11859 / DSM 33 / NCIB 8841 / NCTC 4822</strain>
    </source>
</reference>
<organism evidence="2 3">
    <name type="scientific">Sporosarcina pasteurii</name>
    <name type="common">Bacillus pasteurii</name>
    <dbReference type="NCBI Taxonomy" id="1474"/>
    <lineage>
        <taxon>Bacteria</taxon>
        <taxon>Bacillati</taxon>
        <taxon>Bacillota</taxon>
        <taxon>Bacilli</taxon>
        <taxon>Bacillales</taxon>
        <taxon>Caryophanaceae</taxon>
        <taxon>Sporosarcina</taxon>
    </lineage>
</organism>
<keyword evidence="1" id="KW-1133">Transmembrane helix</keyword>
<feature type="transmembrane region" description="Helical" evidence="1">
    <location>
        <begin position="118"/>
        <end position="137"/>
    </location>
</feature>
<accession>A0A380BL91</accession>
<proteinExistence type="predicted"/>
<evidence type="ECO:0000313" key="3">
    <source>
        <dbReference type="Proteomes" id="UP000254519"/>
    </source>
</evidence>
<evidence type="ECO:0000313" key="2">
    <source>
        <dbReference type="EMBL" id="SUJ03140.1"/>
    </source>
</evidence>
<evidence type="ECO:0000256" key="1">
    <source>
        <dbReference type="SAM" id="Phobius"/>
    </source>
</evidence>
<sequence>MGNYELYILGSLGLLTCIVAILAIIWKNKFRKMQGMVISMFFGMNVGLTAGVLLGVTFQGNLYYSTILSMVIGILAGAFSGFTFGILPVLEGIMAGLMGGMMGAMLGEMINMDESINLIQIFLLLSTSTIFLMVILKTPSKSKLKTKRWLLKPLLLAFFIAMYLITGHSLAK</sequence>
<dbReference type="AlphaFoldDB" id="A0A380BL91"/>
<name>A0A380BL91_SPOPA</name>
<feature type="transmembrane region" description="Helical" evidence="1">
    <location>
        <begin position="37"/>
        <end position="56"/>
    </location>
</feature>
<feature type="transmembrane region" description="Helical" evidence="1">
    <location>
        <begin position="149"/>
        <end position="171"/>
    </location>
</feature>
<keyword evidence="1" id="KW-0472">Membrane</keyword>
<dbReference type="Proteomes" id="UP000254519">
    <property type="component" value="Unassembled WGS sequence"/>
</dbReference>
<gene>
    <name evidence="2" type="ORF">NCTC4822_01353</name>
</gene>
<dbReference type="EMBL" id="UGYZ01000002">
    <property type="protein sequence ID" value="SUJ03140.1"/>
    <property type="molecule type" value="Genomic_DNA"/>
</dbReference>
<feature type="transmembrane region" description="Helical" evidence="1">
    <location>
        <begin position="6"/>
        <end position="25"/>
    </location>
</feature>
<keyword evidence="1" id="KW-0812">Transmembrane</keyword>